<gene>
    <name evidence="2" type="ORF">FJ657_02225</name>
</gene>
<dbReference type="EMBL" id="VHQG01000001">
    <property type="protein sequence ID" value="TPW77518.1"/>
    <property type="molecule type" value="Genomic_DNA"/>
</dbReference>
<dbReference type="Proteomes" id="UP000316252">
    <property type="component" value="Unassembled WGS sequence"/>
</dbReference>
<sequence>MGKHVADGRPSNAPVEPAVTDDGALAPTSDAGGAGTAADVEVPEDERPPQTPSERRPESLVDGNRVATADDMD</sequence>
<organism evidence="2 3">
    <name type="scientific">Schumannella soli</name>
    <dbReference type="NCBI Taxonomy" id="2590779"/>
    <lineage>
        <taxon>Bacteria</taxon>
        <taxon>Bacillati</taxon>
        <taxon>Actinomycetota</taxon>
        <taxon>Actinomycetes</taxon>
        <taxon>Micrococcales</taxon>
        <taxon>Microbacteriaceae</taxon>
        <taxon>Schumannella</taxon>
    </lineage>
</organism>
<dbReference type="AlphaFoldDB" id="A0A506Y8W7"/>
<comment type="caution">
    <text evidence="2">The sequence shown here is derived from an EMBL/GenBank/DDBJ whole genome shotgun (WGS) entry which is preliminary data.</text>
</comment>
<evidence type="ECO:0000313" key="3">
    <source>
        <dbReference type="Proteomes" id="UP000316252"/>
    </source>
</evidence>
<name>A0A506Y8W7_9MICO</name>
<keyword evidence="3" id="KW-1185">Reference proteome</keyword>
<feature type="region of interest" description="Disordered" evidence="1">
    <location>
        <begin position="1"/>
        <end position="73"/>
    </location>
</feature>
<dbReference type="OrthoDB" id="9944647at2"/>
<protein>
    <submittedName>
        <fullName evidence="2">Uncharacterized protein</fullName>
    </submittedName>
</protein>
<evidence type="ECO:0000256" key="1">
    <source>
        <dbReference type="SAM" id="MobiDB-lite"/>
    </source>
</evidence>
<feature type="compositionally biased region" description="Basic and acidic residues" evidence="1">
    <location>
        <begin position="45"/>
        <end position="59"/>
    </location>
</feature>
<proteinExistence type="predicted"/>
<evidence type="ECO:0000313" key="2">
    <source>
        <dbReference type="EMBL" id="TPW77518.1"/>
    </source>
</evidence>
<dbReference type="RefSeq" id="WP_141162046.1">
    <property type="nucleotide sequence ID" value="NZ_VHQG01000001.1"/>
</dbReference>
<reference evidence="2 3" key="1">
    <citation type="submission" date="2019-06" db="EMBL/GenBank/DDBJ databases">
        <authorList>
            <person name="Li F."/>
        </authorList>
    </citation>
    <scope>NUCLEOTIDE SEQUENCE [LARGE SCALE GENOMIC DNA]</scope>
    <source>
        <strain evidence="2 3">10F1D-1</strain>
    </source>
</reference>
<accession>A0A506Y8W7</accession>